<dbReference type="EMBL" id="JACHEK010000013">
    <property type="protein sequence ID" value="MBB6147186.1"/>
    <property type="molecule type" value="Genomic_DNA"/>
</dbReference>
<dbReference type="RefSeq" id="WP_050060168.1">
    <property type="nucleotide sequence ID" value="NZ_JACHEK010000013.1"/>
</dbReference>
<gene>
    <name evidence="1" type="ORF">HNQ77_005180</name>
</gene>
<protein>
    <submittedName>
        <fullName evidence="1">Uncharacterized protein</fullName>
    </submittedName>
</protein>
<proteinExistence type="predicted"/>
<dbReference type="AlphaFoldDB" id="A0A841K0W8"/>
<comment type="caution">
    <text evidence="1">The sequence shown here is derived from an EMBL/GenBank/DDBJ whole genome shotgun (WGS) entry which is preliminary data.</text>
</comment>
<reference evidence="1 2" key="1">
    <citation type="submission" date="2020-08" db="EMBL/GenBank/DDBJ databases">
        <title>Genomic Encyclopedia of Type Strains, Phase IV (KMG-IV): sequencing the most valuable type-strain genomes for metagenomic binning, comparative biology and taxonomic classification.</title>
        <authorList>
            <person name="Goeker M."/>
        </authorList>
    </citation>
    <scope>NUCLEOTIDE SEQUENCE [LARGE SCALE GENOMIC DNA]</scope>
    <source>
        <strain evidence="1 2">DSM 103733</strain>
    </source>
</reference>
<organism evidence="1 2">
    <name type="scientific">Silvibacterium bohemicum</name>
    <dbReference type="NCBI Taxonomy" id="1577686"/>
    <lineage>
        <taxon>Bacteria</taxon>
        <taxon>Pseudomonadati</taxon>
        <taxon>Acidobacteriota</taxon>
        <taxon>Terriglobia</taxon>
        <taxon>Terriglobales</taxon>
        <taxon>Acidobacteriaceae</taxon>
        <taxon>Silvibacterium</taxon>
    </lineage>
</organism>
<dbReference type="Proteomes" id="UP000538666">
    <property type="component" value="Unassembled WGS sequence"/>
</dbReference>
<keyword evidence="2" id="KW-1185">Reference proteome</keyword>
<sequence length="157" mass="18124">MNNILRNQALRLVLYLYRVGIDPHVSGESYREYLSQLTSLYCAIPCELRREARREGRRLIKEAGGVEPAAAHLLPEPRLPPTITGPWKESYEKHLIRILAWPPETPPCLECRIGGVLPKRSWPSREAAEESRILQNDPDLSSYRCPYQPGYWHLGHR</sequence>
<evidence type="ECO:0000313" key="1">
    <source>
        <dbReference type="EMBL" id="MBB6147186.1"/>
    </source>
</evidence>
<accession>A0A841K0W8</accession>
<name>A0A841K0W8_9BACT</name>
<evidence type="ECO:0000313" key="2">
    <source>
        <dbReference type="Proteomes" id="UP000538666"/>
    </source>
</evidence>